<evidence type="ECO:0000256" key="6">
    <source>
        <dbReference type="SAM" id="MobiDB-lite"/>
    </source>
</evidence>
<evidence type="ECO:0000313" key="8">
    <source>
        <dbReference type="EMBL" id="CAJ1949648.1"/>
    </source>
</evidence>
<feature type="region of interest" description="Disordered" evidence="6">
    <location>
        <begin position="1"/>
        <end position="141"/>
    </location>
</feature>
<keyword evidence="1" id="KW-0479">Metal-binding</keyword>
<feature type="region of interest" description="Disordered" evidence="6">
    <location>
        <begin position="164"/>
        <end position="186"/>
    </location>
</feature>
<dbReference type="SMART" id="SM00249">
    <property type="entry name" value="PHD"/>
    <property type="match status" value="1"/>
</dbReference>
<reference evidence="8" key="1">
    <citation type="submission" date="2023-08" db="EMBL/GenBank/DDBJ databases">
        <authorList>
            <person name="Audoor S."/>
            <person name="Bilcke G."/>
        </authorList>
    </citation>
    <scope>NUCLEOTIDE SEQUENCE</scope>
</reference>
<dbReference type="InterPro" id="IPR019786">
    <property type="entry name" value="Zinc_finger_PHD-type_CS"/>
</dbReference>
<evidence type="ECO:0000256" key="1">
    <source>
        <dbReference type="ARBA" id="ARBA00022723"/>
    </source>
</evidence>
<dbReference type="PROSITE" id="PS50016">
    <property type="entry name" value="ZF_PHD_2"/>
    <property type="match status" value="1"/>
</dbReference>
<dbReference type="Gene3D" id="3.30.40.10">
    <property type="entry name" value="Zinc/RING finger domain, C3HC4 (zinc finger)"/>
    <property type="match status" value="1"/>
</dbReference>
<feature type="compositionally biased region" description="Basic residues" evidence="6">
    <location>
        <begin position="122"/>
        <end position="135"/>
    </location>
</feature>
<name>A0AAD2FQJ7_9STRA</name>
<evidence type="ECO:0000256" key="5">
    <source>
        <dbReference type="SAM" id="Coils"/>
    </source>
</evidence>
<dbReference type="InterPro" id="IPR036236">
    <property type="entry name" value="Znf_C2H2_sf"/>
</dbReference>
<feature type="compositionally biased region" description="Basic residues" evidence="6">
    <location>
        <begin position="164"/>
        <end position="176"/>
    </location>
</feature>
<protein>
    <recommendedName>
        <fullName evidence="7">PHD-type domain-containing protein</fullName>
    </recommendedName>
</protein>
<dbReference type="Gene3D" id="3.30.160.60">
    <property type="entry name" value="Classic Zinc Finger"/>
    <property type="match status" value="1"/>
</dbReference>
<feature type="domain" description="PHD-type" evidence="7">
    <location>
        <begin position="617"/>
        <end position="667"/>
    </location>
</feature>
<evidence type="ECO:0000256" key="3">
    <source>
        <dbReference type="ARBA" id="ARBA00022833"/>
    </source>
</evidence>
<organism evidence="8 9">
    <name type="scientific">Cylindrotheca closterium</name>
    <dbReference type="NCBI Taxonomy" id="2856"/>
    <lineage>
        <taxon>Eukaryota</taxon>
        <taxon>Sar</taxon>
        <taxon>Stramenopiles</taxon>
        <taxon>Ochrophyta</taxon>
        <taxon>Bacillariophyta</taxon>
        <taxon>Bacillariophyceae</taxon>
        <taxon>Bacillariophycidae</taxon>
        <taxon>Bacillariales</taxon>
        <taxon>Bacillariaceae</taxon>
        <taxon>Cylindrotheca</taxon>
    </lineage>
</organism>
<keyword evidence="2 4" id="KW-0863">Zinc-finger</keyword>
<dbReference type="SUPFAM" id="SSF57903">
    <property type="entry name" value="FYVE/PHD zinc finger"/>
    <property type="match status" value="1"/>
</dbReference>
<gene>
    <name evidence="8" type="ORF">CYCCA115_LOCUS12202</name>
</gene>
<accession>A0AAD2FQJ7</accession>
<feature type="compositionally biased region" description="Acidic residues" evidence="6">
    <location>
        <begin position="14"/>
        <end position="32"/>
    </location>
</feature>
<dbReference type="InterPro" id="IPR011011">
    <property type="entry name" value="Znf_FYVE_PHD"/>
</dbReference>
<keyword evidence="5" id="KW-0175">Coiled coil</keyword>
<dbReference type="EMBL" id="CAKOGP040001758">
    <property type="protein sequence ID" value="CAJ1949648.1"/>
    <property type="molecule type" value="Genomic_DNA"/>
</dbReference>
<dbReference type="SUPFAM" id="SSF57667">
    <property type="entry name" value="beta-beta-alpha zinc fingers"/>
    <property type="match status" value="1"/>
</dbReference>
<keyword evidence="3" id="KW-0862">Zinc</keyword>
<sequence length="750" mass="85891">MVKRKKQEIKKEEDAEELIPSNDDEDTEDEESPASSSPHAKGASKKKGRIQRKTRSPRRASRRAMAKLKEEDTEDEEDVKDEHASNIDADETEDDEAYSNQDGKGDGKRDDDDEEEGDVAQPKKKRKTGKGKHKCPHCEKEFSSEGGLKYHIDQCTDPKILAKANKKKRTRGKTKTRGTDTPKSYSKRFRGKLEDRRCPDCDRVFTSTLGLNYHISRKVCQQNNKSDSKQMILNNLAPGERFMTTFGVVQVVSDGRGESTAPVCKIPPTELRTYNSKKIKTEKQRHKCMVSKYIRLRARKRQINMLLEEGKSINKTSVFFAYHGGNPTDLNENKKLAPMPLLPDDIHVPPEACPDRMVECVWVQLDGSIPENQNSTQRLFLQRRILTDPYVGSGNINACEDCGRKFTSTPGYTYHVRNRVCISKNAKLSAARKETQHTLEAGASRILANKCFPPEYEPQQDFAPRKRKGKRKKVFGMYPEVVISLGYKVIKEDIKFTDDMLFHASTEMEMMGSNAPPPTLSLTKDAPEKIMEDLAKKLEERQRVSDDQKYGSMYKEVYKALRYTKPKNRKDIGSSLRRKRAKVVKPTPPIIDISALADEIDSGRYPSKKRYKGDDHTDYCAICKDVGSLLCCDFCRNAVHMHCMADKFTIKAPEPDEDFMCHKCIQTIMARRKRAEGRRLKKQEKDEADRITIQRQNPDIKAGMEYEQLASKGQEYSELIELLQDARQRLRQSLATSKMNDIRRKLMQFD</sequence>
<keyword evidence="9" id="KW-1185">Reference proteome</keyword>
<dbReference type="InterPro" id="IPR001965">
    <property type="entry name" value="Znf_PHD"/>
</dbReference>
<evidence type="ECO:0000259" key="7">
    <source>
        <dbReference type="PROSITE" id="PS50016"/>
    </source>
</evidence>
<dbReference type="Proteomes" id="UP001295423">
    <property type="component" value="Unassembled WGS sequence"/>
</dbReference>
<evidence type="ECO:0000313" key="9">
    <source>
        <dbReference type="Proteomes" id="UP001295423"/>
    </source>
</evidence>
<dbReference type="PROSITE" id="PS01359">
    <property type="entry name" value="ZF_PHD_1"/>
    <property type="match status" value="1"/>
</dbReference>
<proteinExistence type="predicted"/>
<comment type="caution">
    <text evidence="8">The sequence shown here is derived from an EMBL/GenBank/DDBJ whole genome shotgun (WGS) entry which is preliminary data.</text>
</comment>
<feature type="coiled-coil region" evidence="5">
    <location>
        <begin position="709"/>
        <end position="740"/>
    </location>
</feature>
<dbReference type="InterPro" id="IPR019787">
    <property type="entry name" value="Znf_PHD-finger"/>
</dbReference>
<dbReference type="GO" id="GO:0008270">
    <property type="term" value="F:zinc ion binding"/>
    <property type="evidence" value="ECO:0007669"/>
    <property type="project" value="UniProtKB-KW"/>
</dbReference>
<dbReference type="AlphaFoldDB" id="A0AAD2FQJ7"/>
<evidence type="ECO:0000256" key="4">
    <source>
        <dbReference type="PROSITE-ProRule" id="PRU00146"/>
    </source>
</evidence>
<dbReference type="InterPro" id="IPR013083">
    <property type="entry name" value="Znf_RING/FYVE/PHD"/>
</dbReference>
<evidence type="ECO:0000256" key="2">
    <source>
        <dbReference type="ARBA" id="ARBA00022771"/>
    </source>
</evidence>
<feature type="compositionally biased region" description="Basic residues" evidence="6">
    <location>
        <begin position="42"/>
        <end position="66"/>
    </location>
</feature>
<feature type="compositionally biased region" description="Acidic residues" evidence="6">
    <location>
        <begin position="88"/>
        <end position="97"/>
    </location>
</feature>
<dbReference type="SMART" id="SM00355">
    <property type="entry name" value="ZnF_C2H2"/>
    <property type="match status" value="3"/>
</dbReference>
<dbReference type="InterPro" id="IPR013087">
    <property type="entry name" value="Znf_C2H2_type"/>
</dbReference>